<dbReference type="OrthoDB" id="9801289at2"/>
<feature type="domain" description="Semialdehyde dehydrogenase NAD-binding" evidence="9">
    <location>
        <begin position="3"/>
        <end position="142"/>
    </location>
</feature>
<keyword evidence="5 7" id="KW-0560">Oxidoreductase</keyword>
<evidence type="ECO:0000313" key="11">
    <source>
        <dbReference type="Proteomes" id="UP000245125"/>
    </source>
</evidence>
<dbReference type="SUPFAM" id="SSF55347">
    <property type="entry name" value="Glyceraldehyde-3-phosphate dehydrogenase-like, C-terminal domain"/>
    <property type="match status" value="1"/>
</dbReference>
<evidence type="ECO:0000259" key="9">
    <source>
        <dbReference type="SMART" id="SM00859"/>
    </source>
</evidence>
<dbReference type="InterPro" id="IPR036291">
    <property type="entry name" value="NAD(P)-bd_dom_sf"/>
</dbReference>
<dbReference type="SUPFAM" id="SSF51735">
    <property type="entry name" value="NAD(P)-binding Rossmann-fold domains"/>
    <property type="match status" value="1"/>
</dbReference>
<dbReference type="UniPathway" id="UPA00068">
    <property type="reaction ID" value="UER00108"/>
</dbReference>
<evidence type="ECO:0000256" key="4">
    <source>
        <dbReference type="ARBA" id="ARBA00022857"/>
    </source>
</evidence>
<sequence length="346" mass="38021">MLKIAICGGSGYTGIELLRILAGHPDARVTAITSEKSAGKRLTALFPHLHKYQDLLFEPLNKEKLLDKADIFFLALPHGASQEAVNFFFRNGKKVIDLSADFRLRDPGTYKDWYGLAHDFVPTLKRTVYGLPEMYRNRIRKARLIANPGCYPTSAILGLLPAIKGGLVDLSSIVIDSKSGTSGAGRKADIAVSFCEVNEGFKAYGIGTHRHTPEIEQELSFLAGENITVDFTPHLLPLDRGILTTIYAKLTKKTDTVSVLNVYKKKYGNEPFVKVLEEGVYPNIKNVRGTNFCQLGVKVNTRTNTLVIVSAIDNLVKGASGQAVHNMNIMTGIEEEKGLTNLALFP</sequence>
<comment type="similarity">
    <text evidence="7">Belongs to the NAGSA dehydrogenase family. Type 1 subfamily.</text>
</comment>
<dbReference type="EMBL" id="OUUY01000064">
    <property type="protein sequence ID" value="SPQ00209.1"/>
    <property type="molecule type" value="Genomic_DNA"/>
</dbReference>
<dbReference type="NCBIfam" id="TIGR01850">
    <property type="entry name" value="argC"/>
    <property type="match status" value="1"/>
</dbReference>
<comment type="subcellular location">
    <subcellularLocation>
        <location evidence="7">Cytoplasm</location>
    </subcellularLocation>
</comment>
<dbReference type="InterPro" id="IPR050085">
    <property type="entry name" value="AGPR"/>
</dbReference>
<name>A0A2U3QFU2_9BACT</name>
<keyword evidence="4 7" id="KW-0521">NADP</keyword>
<organism evidence="10 11">
    <name type="scientific">Candidatus Sulfobium mesophilum</name>
    <dbReference type="NCBI Taxonomy" id="2016548"/>
    <lineage>
        <taxon>Bacteria</taxon>
        <taxon>Pseudomonadati</taxon>
        <taxon>Nitrospirota</taxon>
        <taxon>Nitrospiria</taxon>
        <taxon>Nitrospirales</taxon>
        <taxon>Nitrospiraceae</taxon>
        <taxon>Candidatus Sulfobium</taxon>
    </lineage>
</organism>
<dbReference type="GO" id="GO:0051287">
    <property type="term" value="F:NAD binding"/>
    <property type="evidence" value="ECO:0007669"/>
    <property type="project" value="InterPro"/>
</dbReference>
<dbReference type="InterPro" id="IPR058924">
    <property type="entry name" value="AGPR_dimerisation_dom"/>
</dbReference>
<reference evidence="11" key="1">
    <citation type="submission" date="2018-03" db="EMBL/GenBank/DDBJ databases">
        <authorList>
            <person name="Zecchin S."/>
        </authorList>
    </citation>
    <scope>NUCLEOTIDE SEQUENCE [LARGE SCALE GENOMIC DNA]</scope>
</reference>
<evidence type="ECO:0000256" key="7">
    <source>
        <dbReference type="HAMAP-Rule" id="MF_00150"/>
    </source>
</evidence>
<dbReference type="InterPro" id="IPR023013">
    <property type="entry name" value="AGPR_AS"/>
</dbReference>
<gene>
    <name evidence="7 10" type="primary">argC</name>
    <name evidence="10" type="ORF">NBG4_20015</name>
</gene>
<dbReference type="CDD" id="cd17895">
    <property type="entry name" value="AGPR_1_N"/>
    <property type="match status" value="1"/>
</dbReference>
<comment type="catalytic activity">
    <reaction evidence="6 7">
        <text>N-acetyl-L-glutamate 5-semialdehyde + phosphate + NADP(+) = N-acetyl-L-glutamyl 5-phosphate + NADPH + H(+)</text>
        <dbReference type="Rhea" id="RHEA:21588"/>
        <dbReference type="ChEBI" id="CHEBI:15378"/>
        <dbReference type="ChEBI" id="CHEBI:29123"/>
        <dbReference type="ChEBI" id="CHEBI:43474"/>
        <dbReference type="ChEBI" id="CHEBI:57783"/>
        <dbReference type="ChEBI" id="CHEBI:57936"/>
        <dbReference type="ChEBI" id="CHEBI:58349"/>
        <dbReference type="EC" id="1.2.1.38"/>
    </reaction>
</comment>
<evidence type="ECO:0000256" key="3">
    <source>
        <dbReference type="ARBA" id="ARBA00022605"/>
    </source>
</evidence>
<dbReference type="CDD" id="cd23934">
    <property type="entry name" value="AGPR_1_C"/>
    <property type="match status" value="1"/>
</dbReference>
<dbReference type="Pfam" id="PF01118">
    <property type="entry name" value="Semialdhyde_dh"/>
    <property type="match status" value="1"/>
</dbReference>
<dbReference type="GO" id="GO:0003942">
    <property type="term" value="F:N-acetyl-gamma-glutamyl-phosphate reductase activity"/>
    <property type="evidence" value="ECO:0007669"/>
    <property type="project" value="UniProtKB-UniRule"/>
</dbReference>
<dbReference type="Proteomes" id="UP000245125">
    <property type="component" value="Unassembled WGS sequence"/>
</dbReference>
<dbReference type="PANTHER" id="PTHR32338:SF10">
    <property type="entry name" value="N-ACETYL-GAMMA-GLUTAMYL-PHOSPHATE REDUCTASE, CHLOROPLASTIC-RELATED"/>
    <property type="match status" value="1"/>
</dbReference>
<evidence type="ECO:0000256" key="8">
    <source>
        <dbReference type="PROSITE-ProRule" id="PRU10010"/>
    </source>
</evidence>
<feature type="active site" evidence="7 8">
    <location>
        <position position="150"/>
    </location>
</feature>
<evidence type="ECO:0000256" key="6">
    <source>
        <dbReference type="ARBA" id="ARBA00050557"/>
    </source>
</evidence>
<dbReference type="Gene3D" id="3.30.360.10">
    <property type="entry name" value="Dihydrodipicolinate Reductase, domain 2"/>
    <property type="match status" value="1"/>
</dbReference>
<proteinExistence type="inferred from homology"/>
<dbReference type="Pfam" id="PF22698">
    <property type="entry name" value="Semialdhyde_dhC_1"/>
    <property type="match status" value="1"/>
</dbReference>
<dbReference type="FunFam" id="3.30.360.10:FF:000014">
    <property type="entry name" value="N-acetyl-gamma-glutamyl-phosphate reductase"/>
    <property type="match status" value="1"/>
</dbReference>
<dbReference type="SMART" id="SM00859">
    <property type="entry name" value="Semialdhyde_dh"/>
    <property type="match status" value="1"/>
</dbReference>
<evidence type="ECO:0000256" key="5">
    <source>
        <dbReference type="ARBA" id="ARBA00023002"/>
    </source>
</evidence>
<dbReference type="AlphaFoldDB" id="A0A2U3QFU2"/>
<evidence type="ECO:0000256" key="2">
    <source>
        <dbReference type="ARBA" id="ARBA00022571"/>
    </source>
</evidence>
<dbReference type="GO" id="GO:0070401">
    <property type="term" value="F:NADP+ binding"/>
    <property type="evidence" value="ECO:0007669"/>
    <property type="project" value="InterPro"/>
</dbReference>
<comment type="pathway">
    <text evidence="1 7">Amino-acid biosynthesis; L-arginine biosynthesis; N(2)-acetyl-L-ornithine from L-glutamate: step 3/4.</text>
</comment>
<evidence type="ECO:0000256" key="1">
    <source>
        <dbReference type="ARBA" id="ARBA00004862"/>
    </source>
</evidence>
<dbReference type="EC" id="1.2.1.38" evidence="7"/>
<dbReference type="PANTHER" id="PTHR32338">
    <property type="entry name" value="N-ACETYL-GAMMA-GLUTAMYL-PHOSPHATE REDUCTASE, CHLOROPLASTIC-RELATED-RELATED"/>
    <property type="match status" value="1"/>
</dbReference>
<evidence type="ECO:0000313" key="10">
    <source>
        <dbReference type="EMBL" id="SPQ00209.1"/>
    </source>
</evidence>
<protein>
    <recommendedName>
        <fullName evidence="7">N-acetyl-gamma-glutamyl-phosphate reductase</fullName>
        <shortName evidence="7">AGPR</shortName>
        <ecNumber evidence="7">1.2.1.38</ecNumber>
    </recommendedName>
    <alternativeName>
        <fullName evidence="7">N-acetyl-glutamate semialdehyde dehydrogenase</fullName>
        <shortName evidence="7">NAGSA dehydrogenase</shortName>
    </alternativeName>
</protein>
<dbReference type="GO" id="GO:0006526">
    <property type="term" value="P:L-arginine biosynthetic process"/>
    <property type="evidence" value="ECO:0007669"/>
    <property type="project" value="UniProtKB-UniRule"/>
</dbReference>
<accession>A0A2U3QFU2</accession>
<dbReference type="InterPro" id="IPR000534">
    <property type="entry name" value="Semialdehyde_DH_NAD-bd"/>
</dbReference>
<keyword evidence="11" id="KW-1185">Reference proteome</keyword>
<keyword evidence="3 7" id="KW-0028">Amino-acid biosynthesis</keyword>
<dbReference type="PROSITE" id="PS01224">
    <property type="entry name" value="ARGC"/>
    <property type="match status" value="1"/>
</dbReference>
<dbReference type="GO" id="GO:0005737">
    <property type="term" value="C:cytoplasm"/>
    <property type="evidence" value="ECO:0007669"/>
    <property type="project" value="UniProtKB-SubCell"/>
</dbReference>
<keyword evidence="7" id="KW-0963">Cytoplasm</keyword>
<keyword evidence="2 7" id="KW-0055">Arginine biosynthesis</keyword>
<dbReference type="InterPro" id="IPR000706">
    <property type="entry name" value="AGPR_type-1"/>
</dbReference>
<comment type="function">
    <text evidence="7">Catalyzes the NADPH-dependent reduction of N-acetyl-5-glutamyl phosphate to yield N-acetyl-L-glutamate 5-semialdehyde.</text>
</comment>
<dbReference type="Gene3D" id="3.40.50.720">
    <property type="entry name" value="NAD(P)-binding Rossmann-like Domain"/>
    <property type="match status" value="1"/>
</dbReference>
<dbReference type="HAMAP" id="MF_00150">
    <property type="entry name" value="ArgC_type1"/>
    <property type="match status" value="1"/>
</dbReference>